<evidence type="ECO:0000313" key="3">
    <source>
        <dbReference type="Proteomes" id="UP000077667"/>
    </source>
</evidence>
<dbReference type="Proteomes" id="UP000077667">
    <property type="component" value="Chromosome"/>
</dbReference>
<keyword evidence="3" id="KW-1185">Reference proteome</keyword>
<dbReference type="CDD" id="cd00093">
    <property type="entry name" value="HTH_XRE"/>
    <property type="match status" value="1"/>
</dbReference>
<reference evidence="2 3" key="1">
    <citation type="submission" date="2016-05" db="EMBL/GenBank/DDBJ databases">
        <title>Niabella ginsenosidivorans BS26 whole genome sequencing.</title>
        <authorList>
            <person name="Im W.T."/>
            <person name="Siddiqi M.Z."/>
        </authorList>
    </citation>
    <scope>NUCLEOTIDE SEQUENCE [LARGE SCALE GENOMIC DNA]</scope>
    <source>
        <strain evidence="2 3">BS26</strain>
    </source>
</reference>
<dbReference type="AlphaFoldDB" id="A0A1A9I0C5"/>
<dbReference type="InterPro" id="IPR010982">
    <property type="entry name" value="Lambda_DNA-bd_dom_sf"/>
</dbReference>
<dbReference type="RefSeq" id="WP_067751622.1">
    <property type="nucleotide sequence ID" value="NZ_CP015772.1"/>
</dbReference>
<protein>
    <recommendedName>
        <fullName evidence="1">HTH cro/C1-type domain-containing protein</fullName>
    </recommendedName>
</protein>
<dbReference type="SUPFAM" id="SSF47413">
    <property type="entry name" value="lambda repressor-like DNA-binding domains"/>
    <property type="match status" value="1"/>
</dbReference>
<dbReference type="Pfam" id="PF01381">
    <property type="entry name" value="HTH_3"/>
    <property type="match status" value="1"/>
</dbReference>
<dbReference type="InterPro" id="IPR001387">
    <property type="entry name" value="Cro/C1-type_HTH"/>
</dbReference>
<dbReference type="STRING" id="1176587.A8C56_02545"/>
<accession>A0A1A9I0C5</accession>
<dbReference type="OrthoDB" id="7865033at2"/>
<organism evidence="2 3">
    <name type="scientific">Niabella ginsenosidivorans</name>
    <dbReference type="NCBI Taxonomy" id="1176587"/>
    <lineage>
        <taxon>Bacteria</taxon>
        <taxon>Pseudomonadati</taxon>
        <taxon>Bacteroidota</taxon>
        <taxon>Chitinophagia</taxon>
        <taxon>Chitinophagales</taxon>
        <taxon>Chitinophagaceae</taxon>
        <taxon>Niabella</taxon>
    </lineage>
</organism>
<dbReference type="Gene3D" id="1.10.260.40">
    <property type="entry name" value="lambda repressor-like DNA-binding domains"/>
    <property type="match status" value="1"/>
</dbReference>
<dbReference type="KEGG" id="nia:A8C56_02545"/>
<evidence type="ECO:0000313" key="2">
    <source>
        <dbReference type="EMBL" id="ANH80004.1"/>
    </source>
</evidence>
<name>A0A1A9I0C5_9BACT</name>
<feature type="domain" description="HTH cro/C1-type" evidence="1">
    <location>
        <begin position="19"/>
        <end position="63"/>
    </location>
</feature>
<dbReference type="EMBL" id="CP015772">
    <property type="protein sequence ID" value="ANH80004.1"/>
    <property type="molecule type" value="Genomic_DNA"/>
</dbReference>
<gene>
    <name evidence="2" type="ORF">A8C56_02545</name>
</gene>
<proteinExistence type="predicted"/>
<evidence type="ECO:0000259" key="1">
    <source>
        <dbReference type="PROSITE" id="PS50943"/>
    </source>
</evidence>
<dbReference type="GO" id="GO:0003677">
    <property type="term" value="F:DNA binding"/>
    <property type="evidence" value="ECO:0007669"/>
    <property type="project" value="InterPro"/>
</dbReference>
<dbReference type="SMART" id="SM00530">
    <property type="entry name" value="HTH_XRE"/>
    <property type="match status" value="1"/>
</dbReference>
<dbReference type="PROSITE" id="PS50943">
    <property type="entry name" value="HTH_CROC1"/>
    <property type="match status" value="1"/>
</dbReference>
<sequence>MEGKNFNRIKVVLAERETSQKDLAAALGVTPGTVSTWCRNFKQPEIQTLFKIACILKVEASCLISPMDAVDYVFQPAK</sequence>